<dbReference type="AlphaFoldDB" id="A0AA36JT13"/>
<proteinExistence type="predicted"/>
<accession>A0AA36JT13</accession>
<reference evidence="1" key="1">
    <citation type="submission" date="2023-08" db="EMBL/GenBank/DDBJ databases">
        <authorList>
            <person name="Chen Y."/>
            <person name="Shah S."/>
            <person name="Dougan E. K."/>
            <person name="Thang M."/>
            <person name="Chan C."/>
        </authorList>
    </citation>
    <scope>NUCLEOTIDE SEQUENCE</scope>
</reference>
<comment type="caution">
    <text evidence="1">The sequence shown here is derived from an EMBL/GenBank/DDBJ whole genome shotgun (WGS) entry which is preliminary data.</text>
</comment>
<name>A0AA36JT13_9DINO</name>
<dbReference type="Proteomes" id="UP001178507">
    <property type="component" value="Unassembled WGS sequence"/>
</dbReference>
<gene>
    <name evidence="1" type="ORF">EVOR1521_LOCUS31447</name>
</gene>
<keyword evidence="2" id="KW-1185">Reference proteome</keyword>
<dbReference type="Pfam" id="PF08856">
    <property type="entry name" value="DUF1826"/>
    <property type="match status" value="1"/>
</dbReference>
<dbReference type="InterPro" id="IPR014955">
    <property type="entry name" value="DUF1826"/>
</dbReference>
<evidence type="ECO:0000313" key="2">
    <source>
        <dbReference type="Proteomes" id="UP001178507"/>
    </source>
</evidence>
<evidence type="ECO:0000313" key="1">
    <source>
        <dbReference type="EMBL" id="CAJ1410668.1"/>
    </source>
</evidence>
<dbReference type="EMBL" id="CAUJNA010003833">
    <property type="protein sequence ID" value="CAJ1410668.1"/>
    <property type="molecule type" value="Genomic_DNA"/>
</dbReference>
<protein>
    <submittedName>
        <fullName evidence="1">Uncharacterized protein</fullName>
    </submittedName>
</protein>
<organism evidence="1 2">
    <name type="scientific">Effrenium voratum</name>
    <dbReference type="NCBI Taxonomy" id="2562239"/>
    <lineage>
        <taxon>Eukaryota</taxon>
        <taxon>Sar</taxon>
        <taxon>Alveolata</taxon>
        <taxon>Dinophyceae</taxon>
        <taxon>Suessiales</taxon>
        <taxon>Symbiodiniaceae</taxon>
        <taxon>Effrenium</taxon>
    </lineage>
</organism>
<sequence length="206" mass="23018">MPRLGSRFSALVVGMALQMQNMQSAFPVRPSHGYRAVRPYQAPGPVLATGLFAGSSLGDWLRRDAAAFQGLHLPRRPHWPNYQEEIDRAADSFGPEGQVAMRIFPQQGRVADFQQVANEIGRGVSLPQDLMSVIRADICALGRTVASLCPWSKTFIVKLELMGEHSCPRWHRDEYCARAIVSYNLAGTNYATEDNVDFWELDHCGR</sequence>